<feature type="region of interest" description="Disordered" evidence="1">
    <location>
        <begin position="104"/>
        <end position="134"/>
    </location>
</feature>
<reference evidence="3" key="1">
    <citation type="journal article" date="2019" name="Int. J. Syst. Evol. Microbiol.">
        <title>The Global Catalogue of Microorganisms (GCM) 10K type strain sequencing project: providing services to taxonomists for standard genome sequencing and annotation.</title>
        <authorList>
            <consortium name="The Broad Institute Genomics Platform"/>
            <consortium name="The Broad Institute Genome Sequencing Center for Infectious Disease"/>
            <person name="Wu L."/>
            <person name="Ma J."/>
        </authorList>
    </citation>
    <scope>NUCLEOTIDE SEQUENCE [LARGE SCALE GENOMIC DNA]</scope>
    <source>
        <strain evidence="3">KCTC 42182</strain>
    </source>
</reference>
<dbReference type="Proteomes" id="UP001595711">
    <property type="component" value="Unassembled WGS sequence"/>
</dbReference>
<organism evidence="2 3">
    <name type="scientific">Ferrovibrio xuzhouensis</name>
    <dbReference type="NCBI Taxonomy" id="1576914"/>
    <lineage>
        <taxon>Bacteria</taxon>
        <taxon>Pseudomonadati</taxon>
        <taxon>Pseudomonadota</taxon>
        <taxon>Alphaproteobacteria</taxon>
        <taxon>Rhodospirillales</taxon>
        <taxon>Rhodospirillaceae</taxon>
        <taxon>Ferrovibrio</taxon>
    </lineage>
</organism>
<protein>
    <recommendedName>
        <fullName evidence="4">Lectin-like protein BA14k</fullName>
    </recommendedName>
</protein>
<keyword evidence="3" id="KW-1185">Reference proteome</keyword>
<dbReference type="RefSeq" id="WP_379720416.1">
    <property type="nucleotide sequence ID" value="NZ_JBHRYJ010000001.1"/>
</dbReference>
<name>A0ABV7VA97_9PROT</name>
<evidence type="ECO:0000313" key="3">
    <source>
        <dbReference type="Proteomes" id="UP001595711"/>
    </source>
</evidence>
<sequence>MSARTDFAVFLAIIAATLGVAIAVGPAPAARADEIVVWHDAPPPYWHRHPPYYYRHPPRHEVVVIEPAPPPVVVAPAPPPVVVAPAPAPAVAAAPEPYCREYRSTSTVDSKPVPSYGKACRQPDGSWKIVSQNP</sequence>
<accession>A0ABV7VA97</accession>
<proteinExistence type="predicted"/>
<evidence type="ECO:0008006" key="4">
    <source>
        <dbReference type="Google" id="ProtNLM"/>
    </source>
</evidence>
<evidence type="ECO:0000256" key="1">
    <source>
        <dbReference type="SAM" id="MobiDB-lite"/>
    </source>
</evidence>
<comment type="caution">
    <text evidence="2">The sequence shown here is derived from an EMBL/GenBank/DDBJ whole genome shotgun (WGS) entry which is preliminary data.</text>
</comment>
<evidence type="ECO:0000313" key="2">
    <source>
        <dbReference type="EMBL" id="MFC3674095.1"/>
    </source>
</evidence>
<gene>
    <name evidence="2" type="ORF">ACFOOQ_00980</name>
</gene>
<dbReference type="EMBL" id="JBHRYJ010000001">
    <property type="protein sequence ID" value="MFC3674095.1"/>
    <property type="molecule type" value="Genomic_DNA"/>
</dbReference>